<dbReference type="SUPFAM" id="SSF49384">
    <property type="entry name" value="Carbohydrate-binding domain"/>
    <property type="match status" value="1"/>
</dbReference>
<reference evidence="2" key="1">
    <citation type="submission" date="2021-01" db="EMBL/GenBank/DDBJ databases">
        <title>Genome public.</title>
        <authorList>
            <person name="Liu C."/>
            <person name="Sun Q."/>
        </authorList>
    </citation>
    <scope>NUCLEOTIDE SEQUENCE</scope>
    <source>
        <strain evidence="2">M6</strain>
    </source>
</reference>
<keyword evidence="1" id="KW-0732">Signal</keyword>
<proteinExistence type="predicted"/>
<organism evidence="2 3">
    <name type="scientific">Ruminococcus difficilis</name>
    <dbReference type="NCBI Taxonomy" id="2763069"/>
    <lineage>
        <taxon>Bacteria</taxon>
        <taxon>Bacillati</taxon>
        <taxon>Bacillota</taxon>
        <taxon>Clostridia</taxon>
        <taxon>Eubacteriales</taxon>
        <taxon>Oscillospiraceae</taxon>
        <taxon>Ruminococcus</taxon>
    </lineage>
</organism>
<dbReference type="EMBL" id="JAEQMG010000071">
    <property type="protein sequence ID" value="MBK6088632.1"/>
    <property type="molecule type" value="Genomic_DNA"/>
</dbReference>
<keyword evidence="3" id="KW-1185">Reference proteome</keyword>
<feature type="signal peptide" evidence="1">
    <location>
        <begin position="1"/>
        <end position="27"/>
    </location>
</feature>
<protein>
    <recommendedName>
        <fullName evidence="4">Cohesin domain-containing protein</fullName>
    </recommendedName>
</protein>
<accession>A0A934U3U7</accession>
<dbReference type="InterPro" id="IPR008965">
    <property type="entry name" value="CBM2/CBM3_carb-bd_dom_sf"/>
</dbReference>
<sequence>MKKCISVLLCLILAFSSVSLFAVSASAAENILTVNATSNIPELFPGSSMEISSASGSNQVTVTYWYNTKNYCMLNCEFTLTYDRDYLEYDHTKNVNEKLNDRGNLVPLFVKNAFVKGEPKGIIFNTNPASFAEGNIGAIKANCTNTNGYDVCEGKSAFISVTFNVKKNSGETNVNLQIKTLGFRKDGETTVNPVYLVSKSQIVKNSPVEYVTDKSYSVAYAGPYNEKYVPVVDNDKNLEISMNLELTVNLKTAFYVKKAAVGDMTDLRMNIKYSDDYSTVDKDLTNSEATVDGVEYYKFVYEGVNPQRMYDEYKVTVSANDNGIPHYRTETKGVKSYIYKALTDSKNQKWYTIFVDLLNYGSAGQTFKGYHDDELINSDLSKSPYVNIKALTNIVNVENAKLKSKIKVTNDYIREVNDDKFRKIDNPEAEYKGIQLVLGSVIAMKYHFNIADPAGKYVRVLHYDSNGNEVSVPVYIPAEEFLSENDHYAVMYKDLKANQMRDLVYFTVVDSEKKPIGNTTRFSIVSEYYIRKNQMENPGSLSDSDKEYVNNLVAYEKAMMIYGDSVIYYLKNNSD</sequence>
<gene>
    <name evidence="2" type="ORF">JKK62_08200</name>
</gene>
<evidence type="ECO:0008006" key="4">
    <source>
        <dbReference type="Google" id="ProtNLM"/>
    </source>
</evidence>
<dbReference type="AlphaFoldDB" id="A0A934U3U7"/>
<dbReference type="Gene3D" id="2.60.40.680">
    <property type="match status" value="1"/>
</dbReference>
<evidence type="ECO:0000313" key="2">
    <source>
        <dbReference type="EMBL" id="MBK6088632.1"/>
    </source>
</evidence>
<evidence type="ECO:0000256" key="1">
    <source>
        <dbReference type="SAM" id="SignalP"/>
    </source>
</evidence>
<dbReference type="Proteomes" id="UP000633365">
    <property type="component" value="Unassembled WGS sequence"/>
</dbReference>
<comment type="caution">
    <text evidence="2">The sequence shown here is derived from an EMBL/GenBank/DDBJ whole genome shotgun (WGS) entry which is preliminary data.</text>
</comment>
<dbReference type="RefSeq" id="WP_201427518.1">
    <property type="nucleotide sequence ID" value="NZ_JAEQMG010000071.1"/>
</dbReference>
<evidence type="ECO:0000313" key="3">
    <source>
        <dbReference type="Proteomes" id="UP000633365"/>
    </source>
</evidence>
<name>A0A934U3U7_9FIRM</name>
<feature type="chain" id="PRO_5037023871" description="Cohesin domain-containing protein" evidence="1">
    <location>
        <begin position="28"/>
        <end position="575"/>
    </location>
</feature>
<dbReference type="GO" id="GO:0030246">
    <property type="term" value="F:carbohydrate binding"/>
    <property type="evidence" value="ECO:0007669"/>
    <property type="project" value="InterPro"/>
</dbReference>